<dbReference type="GO" id="GO:0016491">
    <property type="term" value="F:oxidoreductase activity"/>
    <property type="evidence" value="ECO:0007669"/>
    <property type="project" value="UniProtKB-KW"/>
</dbReference>
<protein>
    <submittedName>
        <fullName evidence="4">Phosphoglycerate dehydrogenase-like enzyme</fullName>
    </submittedName>
</protein>
<organism evidence="4 5">
    <name type="scientific">Kribbella italica</name>
    <dbReference type="NCBI Taxonomy" id="1540520"/>
    <lineage>
        <taxon>Bacteria</taxon>
        <taxon>Bacillati</taxon>
        <taxon>Actinomycetota</taxon>
        <taxon>Actinomycetes</taxon>
        <taxon>Propionibacteriales</taxon>
        <taxon>Kribbellaceae</taxon>
        <taxon>Kribbella</taxon>
    </lineage>
</organism>
<name>A0A7W9J651_9ACTN</name>
<evidence type="ECO:0000256" key="1">
    <source>
        <dbReference type="ARBA" id="ARBA00023002"/>
    </source>
</evidence>
<reference evidence="4 5" key="1">
    <citation type="submission" date="2020-08" db="EMBL/GenBank/DDBJ databases">
        <title>Sequencing the genomes of 1000 actinobacteria strains.</title>
        <authorList>
            <person name="Klenk H.-P."/>
        </authorList>
    </citation>
    <scope>NUCLEOTIDE SEQUENCE [LARGE SCALE GENOMIC DNA]</scope>
    <source>
        <strain evidence="4 5">DSM 28967</strain>
    </source>
</reference>
<sequence>MIVVVGKHRADLVEVAAGTELRFVDSFDDVPLESVEAVIGRIPADLLAKAPKLRWVHSPAAGVDADLSPEMLASDVVLTSSVGNGAIPLAEHSMLLILMLNRDVPRWMKAQAERRWERFTHGELAGLTLGIYGLGHSGLDLAVKAKTFHMRVIGVRRRAGEPSPYVEQVSFEQLLDESDFIVVTAPRTEDTAGRFGAVEFARMKESAYFVCISRGGIADDDALLDALRTGQIAGAGLDAHGIEPLPPESAFWDLPNVIVTPHNGATSPGTVRRGEEIVRENLRRFLSGQELVNVVDKAAGY</sequence>
<comment type="caution">
    <text evidence="4">The sequence shown here is derived from an EMBL/GenBank/DDBJ whole genome shotgun (WGS) entry which is preliminary data.</text>
</comment>
<dbReference type="Gene3D" id="3.40.50.720">
    <property type="entry name" value="NAD(P)-binding Rossmann-like Domain"/>
    <property type="match status" value="2"/>
</dbReference>
<evidence type="ECO:0000313" key="4">
    <source>
        <dbReference type="EMBL" id="MBB5836314.1"/>
    </source>
</evidence>
<accession>A0A7W9J651</accession>
<dbReference type="AlphaFoldDB" id="A0A7W9J651"/>
<dbReference type="InterPro" id="IPR036291">
    <property type="entry name" value="NAD(P)-bd_dom_sf"/>
</dbReference>
<dbReference type="PANTHER" id="PTHR43333:SF1">
    <property type="entry name" value="D-ISOMER SPECIFIC 2-HYDROXYACID DEHYDROGENASE NAD-BINDING DOMAIN-CONTAINING PROTEIN"/>
    <property type="match status" value="1"/>
</dbReference>
<feature type="domain" description="D-isomer specific 2-hydroxyacid dehydrogenase NAD-binding" evidence="3">
    <location>
        <begin position="95"/>
        <end position="264"/>
    </location>
</feature>
<dbReference type="Proteomes" id="UP000549971">
    <property type="component" value="Unassembled WGS sequence"/>
</dbReference>
<evidence type="ECO:0000313" key="5">
    <source>
        <dbReference type="Proteomes" id="UP000549971"/>
    </source>
</evidence>
<dbReference type="SUPFAM" id="SSF51735">
    <property type="entry name" value="NAD(P)-binding Rossmann-fold domains"/>
    <property type="match status" value="1"/>
</dbReference>
<keyword evidence="5" id="KW-1185">Reference proteome</keyword>
<dbReference type="EMBL" id="JACHMY010000001">
    <property type="protein sequence ID" value="MBB5836314.1"/>
    <property type="molecule type" value="Genomic_DNA"/>
</dbReference>
<gene>
    <name evidence="4" type="ORF">HDA39_003048</name>
</gene>
<proteinExistence type="predicted"/>
<dbReference type="GO" id="GO:0051287">
    <property type="term" value="F:NAD binding"/>
    <property type="evidence" value="ECO:0007669"/>
    <property type="project" value="InterPro"/>
</dbReference>
<keyword evidence="1" id="KW-0560">Oxidoreductase</keyword>
<dbReference type="Pfam" id="PF02826">
    <property type="entry name" value="2-Hacid_dh_C"/>
    <property type="match status" value="1"/>
</dbReference>
<dbReference type="PANTHER" id="PTHR43333">
    <property type="entry name" value="2-HACID_DH_C DOMAIN-CONTAINING PROTEIN"/>
    <property type="match status" value="1"/>
</dbReference>
<dbReference type="RefSeq" id="WP_184795845.1">
    <property type="nucleotide sequence ID" value="NZ_JACHMY010000001.1"/>
</dbReference>
<evidence type="ECO:0000256" key="2">
    <source>
        <dbReference type="ARBA" id="ARBA00023027"/>
    </source>
</evidence>
<dbReference type="SUPFAM" id="SSF52283">
    <property type="entry name" value="Formate/glycerate dehydrogenase catalytic domain-like"/>
    <property type="match status" value="1"/>
</dbReference>
<dbReference type="InterPro" id="IPR006140">
    <property type="entry name" value="D-isomer_DH_NAD-bd"/>
</dbReference>
<evidence type="ECO:0000259" key="3">
    <source>
        <dbReference type="Pfam" id="PF02826"/>
    </source>
</evidence>
<keyword evidence="2" id="KW-0520">NAD</keyword>
<dbReference type="CDD" id="cd05300">
    <property type="entry name" value="2-Hacid_dh_1"/>
    <property type="match status" value="1"/>
</dbReference>